<keyword evidence="4" id="KW-1185">Reference proteome</keyword>
<evidence type="ECO:0000259" key="2">
    <source>
        <dbReference type="Pfam" id="PF00266"/>
    </source>
</evidence>
<dbReference type="InterPro" id="IPR015421">
    <property type="entry name" value="PyrdxlP-dep_Trfase_major"/>
</dbReference>
<dbReference type="Proteomes" id="UP000054729">
    <property type="component" value="Unassembled WGS sequence"/>
</dbReference>
<dbReference type="PATRIC" id="fig|66969.6.peg.919"/>
<accession>A0A0W1AM86</accession>
<dbReference type="Gene3D" id="3.90.1150.10">
    <property type="entry name" value="Aspartate Aminotransferase, domain 1"/>
    <property type="match status" value="1"/>
</dbReference>
<keyword evidence="3" id="KW-0032">Aminotransferase</keyword>
<name>A0A0W1AM86_9GAMM</name>
<dbReference type="InterPro" id="IPR000192">
    <property type="entry name" value="Aminotrans_V_dom"/>
</dbReference>
<keyword evidence="3" id="KW-0808">Transferase</keyword>
<dbReference type="STRING" id="66969.Lwal_0845"/>
<reference evidence="3 4" key="1">
    <citation type="submission" date="2015-11" db="EMBL/GenBank/DDBJ databases">
        <title>Genomic analysis of 38 Legionella species identifies large and diverse effector repertoires.</title>
        <authorList>
            <person name="Burstein D."/>
            <person name="Amaro F."/>
            <person name="Zusman T."/>
            <person name="Lifshitz Z."/>
            <person name="Cohen O."/>
            <person name="Gilbert J.A."/>
            <person name="Pupko T."/>
            <person name="Shuman H.A."/>
            <person name="Segal G."/>
        </authorList>
    </citation>
    <scope>NUCLEOTIDE SEQUENCE [LARGE SCALE GENOMIC DNA]</scope>
    <source>
        <strain evidence="3 4">ATCC 51914</strain>
    </source>
</reference>
<dbReference type="EMBL" id="LNZB01000015">
    <property type="protein sequence ID" value="KTD82368.1"/>
    <property type="molecule type" value="Genomic_DNA"/>
</dbReference>
<gene>
    <name evidence="3" type="ORF">Lwal_0845</name>
</gene>
<dbReference type="AlphaFoldDB" id="A0A0W1AM86"/>
<dbReference type="InterPro" id="IPR015422">
    <property type="entry name" value="PyrdxlP-dep_Trfase_small"/>
</dbReference>
<dbReference type="SUPFAM" id="SSF53383">
    <property type="entry name" value="PLP-dependent transferases"/>
    <property type="match status" value="1"/>
</dbReference>
<proteinExistence type="predicted"/>
<dbReference type="PANTHER" id="PTHR43586:SF15">
    <property type="entry name" value="BLR3095 PROTEIN"/>
    <property type="match status" value="1"/>
</dbReference>
<dbReference type="GO" id="GO:0008483">
    <property type="term" value="F:transaminase activity"/>
    <property type="evidence" value="ECO:0007669"/>
    <property type="project" value="UniProtKB-KW"/>
</dbReference>
<organism evidence="3 4">
    <name type="scientific">Legionella waltersii</name>
    <dbReference type="NCBI Taxonomy" id="66969"/>
    <lineage>
        <taxon>Bacteria</taxon>
        <taxon>Pseudomonadati</taxon>
        <taxon>Pseudomonadota</taxon>
        <taxon>Gammaproteobacteria</taxon>
        <taxon>Legionellales</taxon>
        <taxon>Legionellaceae</taxon>
        <taxon>Legionella</taxon>
    </lineage>
</organism>
<feature type="domain" description="Aminotransferase class V" evidence="2">
    <location>
        <begin position="19"/>
        <end position="358"/>
    </location>
</feature>
<protein>
    <submittedName>
        <fullName evidence="3">Aminotransferase class V</fullName>
    </submittedName>
</protein>
<comment type="caution">
    <text evidence="3">The sequence shown here is derived from an EMBL/GenBank/DDBJ whole genome shotgun (WGS) entry which is preliminary data.</text>
</comment>
<dbReference type="Gene3D" id="3.40.640.10">
    <property type="entry name" value="Type I PLP-dependent aspartate aminotransferase-like (Major domain)"/>
    <property type="match status" value="1"/>
</dbReference>
<evidence type="ECO:0000313" key="4">
    <source>
        <dbReference type="Proteomes" id="UP000054729"/>
    </source>
</evidence>
<evidence type="ECO:0000313" key="3">
    <source>
        <dbReference type="EMBL" id="KTD82368.1"/>
    </source>
</evidence>
<dbReference type="InterPro" id="IPR015424">
    <property type="entry name" value="PyrdxlP-dep_Trfase"/>
</dbReference>
<sequence>MINWEKYRNLFPVVAQQTYFMTAGGGAISQPVLDAIQSRYQTVANMGGRAFGENIQIMERCREKIAKLINAEKEHIAFIPHVSFGMNALANSLPKTDSVLIAKNDFGSSVIPWTQSGHTIQWVDSLKAMLDALQNNTLDDVSTIVASSIHFGNGYKMPIDKIKESKPDVNLIVNGTQGIGAFPIDVKTQKIDALVCSCYKWMGCGEGIAFMYIHPDLFKQLKPNLIGWRSVEGAMNFDGTCKFYDSARIFELGWDNLTIFAGFDAALDLIEEIGIENIGRRILSLTNYLMAQLEQHNIPVLFKQEEHYRSGITLLGPFDNLGSIMSLLEEHNVWVTQREGGIRISLHYYNNEQDIDRLIEVLTSVV</sequence>
<dbReference type="RefSeq" id="WP_058479661.1">
    <property type="nucleotide sequence ID" value="NZ_CAAAIQ010000006.1"/>
</dbReference>
<dbReference type="OrthoDB" id="9764293at2"/>
<dbReference type="Pfam" id="PF00266">
    <property type="entry name" value="Aminotran_5"/>
    <property type="match status" value="1"/>
</dbReference>
<keyword evidence="1" id="KW-0663">Pyridoxal phosphate</keyword>
<evidence type="ECO:0000256" key="1">
    <source>
        <dbReference type="ARBA" id="ARBA00022898"/>
    </source>
</evidence>
<dbReference type="PANTHER" id="PTHR43586">
    <property type="entry name" value="CYSTEINE DESULFURASE"/>
    <property type="match status" value="1"/>
</dbReference>